<dbReference type="RefSeq" id="WP_183910720.1">
    <property type="nucleotide sequence ID" value="NZ_JACHXZ010000003.1"/>
</dbReference>
<dbReference type="GO" id="GO:0016491">
    <property type="term" value="F:oxidoreductase activity"/>
    <property type="evidence" value="ECO:0007669"/>
    <property type="project" value="UniProtKB-KW"/>
</dbReference>
<keyword evidence="3" id="KW-0560">Oxidoreductase</keyword>
<dbReference type="CDD" id="cd02144">
    <property type="entry name" value="iodotyrosine_dehalogenase"/>
    <property type="match status" value="1"/>
</dbReference>
<sequence length="227" mass="25282">MNADAFVPLQFERLPEDQMCQEARAFYQRMRLRRSVRDFAPDPVPREVIEQALLAAGTAPSGANKQPWHFAVVTDPAIKRDIRIAAEAEEREFYQRRAPQEWLQDLAPLGTDDQKPFLETAPVLIGIFLQKFNAGDDGGKHKNYYTSESVGIATGLLISALHLAGLATLTHTPSPMRFLNTILKRPSDERPYILLVVGYPAAGVTVPNITKQPLANISSFFDPEPAQ</sequence>
<keyword evidence="6" id="KW-1185">Reference proteome</keyword>
<comment type="caution">
    <text evidence="5">The sequence shown here is derived from an EMBL/GenBank/DDBJ whole genome shotgun (WGS) entry which is preliminary data.</text>
</comment>
<dbReference type="PANTHER" id="PTHR23026">
    <property type="entry name" value="NADPH NITROREDUCTASE"/>
    <property type="match status" value="1"/>
</dbReference>
<evidence type="ECO:0000256" key="3">
    <source>
        <dbReference type="ARBA" id="ARBA00023002"/>
    </source>
</evidence>
<feature type="domain" description="Nitroreductase" evidence="4">
    <location>
        <begin position="33"/>
        <end position="199"/>
    </location>
</feature>
<dbReference type="SUPFAM" id="SSF55469">
    <property type="entry name" value="FMN-dependent nitroreductase-like"/>
    <property type="match status" value="1"/>
</dbReference>
<dbReference type="Proteomes" id="UP000559987">
    <property type="component" value="Unassembled WGS sequence"/>
</dbReference>
<dbReference type="InterPro" id="IPR000415">
    <property type="entry name" value="Nitroreductase-like"/>
</dbReference>
<evidence type="ECO:0000256" key="2">
    <source>
        <dbReference type="ARBA" id="ARBA00022643"/>
    </source>
</evidence>
<gene>
    <name evidence="5" type="ORF">FHS30_002447</name>
</gene>
<dbReference type="InterPro" id="IPR029479">
    <property type="entry name" value="Nitroreductase"/>
</dbReference>
<dbReference type="Gene3D" id="3.40.109.10">
    <property type="entry name" value="NADH Oxidase"/>
    <property type="match status" value="1"/>
</dbReference>
<dbReference type="Pfam" id="PF00881">
    <property type="entry name" value="Nitroreductase"/>
    <property type="match status" value="1"/>
</dbReference>
<organism evidence="5 6">
    <name type="scientific">Simiduia aestuariiviva</name>
    <dbReference type="NCBI Taxonomy" id="1510459"/>
    <lineage>
        <taxon>Bacteria</taxon>
        <taxon>Pseudomonadati</taxon>
        <taxon>Pseudomonadota</taxon>
        <taxon>Gammaproteobacteria</taxon>
        <taxon>Cellvibrionales</taxon>
        <taxon>Cellvibrionaceae</taxon>
        <taxon>Simiduia</taxon>
    </lineage>
</organism>
<evidence type="ECO:0000256" key="1">
    <source>
        <dbReference type="ARBA" id="ARBA00022630"/>
    </source>
</evidence>
<reference evidence="5 6" key="1">
    <citation type="submission" date="2020-08" db="EMBL/GenBank/DDBJ databases">
        <title>Genomic Encyclopedia of Type Strains, Phase III (KMG-III): the genomes of soil and plant-associated and newly described type strains.</title>
        <authorList>
            <person name="Whitman W."/>
        </authorList>
    </citation>
    <scope>NUCLEOTIDE SEQUENCE [LARGE SCALE GENOMIC DNA]</scope>
    <source>
        <strain evidence="5 6">CECT 8571</strain>
    </source>
</reference>
<evidence type="ECO:0000259" key="4">
    <source>
        <dbReference type="Pfam" id="PF00881"/>
    </source>
</evidence>
<dbReference type="EMBL" id="JACHXZ010000003">
    <property type="protein sequence ID" value="MBB3169239.1"/>
    <property type="molecule type" value="Genomic_DNA"/>
</dbReference>
<dbReference type="AlphaFoldDB" id="A0A839URZ7"/>
<dbReference type="InterPro" id="IPR050627">
    <property type="entry name" value="Nitroreductase/BluB"/>
</dbReference>
<keyword evidence="2" id="KW-0288">FMN</keyword>
<accession>A0A839URZ7</accession>
<keyword evidence="1" id="KW-0285">Flavoprotein</keyword>
<evidence type="ECO:0000313" key="6">
    <source>
        <dbReference type="Proteomes" id="UP000559987"/>
    </source>
</evidence>
<name>A0A839URZ7_9GAMM</name>
<dbReference type="PANTHER" id="PTHR23026:SF90">
    <property type="entry name" value="IODOTYROSINE DEIODINASE 1"/>
    <property type="match status" value="1"/>
</dbReference>
<protein>
    <submittedName>
        <fullName evidence="5">Nitroreductase</fullName>
    </submittedName>
</protein>
<proteinExistence type="predicted"/>
<evidence type="ECO:0000313" key="5">
    <source>
        <dbReference type="EMBL" id="MBB3169239.1"/>
    </source>
</evidence>